<reference evidence="1" key="1">
    <citation type="submission" date="2022-11" db="EMBL/GenBank/DDBJ databases">
        <title>Centuries of genome instability and evolution in soft-shell clam transmissible cancer (bioRxiv).</title>
        <authorList>
            <person name="Hart S.F.M."/>
            <person name="Yonemitsu M.A."/>
            <person name="Giersch R.M."/>
            <person name="Beal B.F."/>
            <person name="Arriagada G."/>
            <person name="Davis B.W."/>
            <person name="Ostrander E.A."/>
            <person name="Goff S.P."/>
            <person name="Metzger M.J."/>
        </authorList>
    </citation>
    <scope>NUCLEOTIDE SEQUENCE</scope>
    <source>
        <strain evidence="1">MELC-2E11</strain>
        <tissue evidence="1">Siphon/mantle</tissue>
    </source>
</reference>
<evidence type="ECO:0000313" key="1">
    <source>
        <dbReference type="EMBL" id="WAQ93905.1"/>
    </source>
</evidence>
<evidence type="ECO:0000313" key="2">
    <source>
        <dbReference type="Proteomes" id="UP001164746"/>
    </source>
</evidence>
<accession>A0ABY7DFW4</accession>
<keyword evidence="2" id="KW-1185">Reference proteome</keyword>
<name>A0ABY7DFW4_MYAAR</name>
<dbReference type="EMBL" id="CP111012">
    <property type="protein sequence ID" value="WAQ93905.1"/>
    <property type="molecule type" value="Genomic_DNA"/>
</dbReference>
<gene>
    <name evidence="1" type="ORF">MAR_006376</name>
</gene>
<dbReference type="Proteomes" id="UP001164746">
    <property type="component" value="Chromosome 1"/>
</dbReference>
<organism evidence="1 2">
    <name type="scientific">Mya arenaria</name>
    <name type="common">Soft-shell clam</name>
    <dbReference type="NCBI Taxonomy" id="6604"/>
    <lineage>
        <taxon>Eukaryota</taxon>
        <taxon>Metazoa</taxon>
        <taxon>Spiralia</taxon>
        <taxon>Lophotrochozoa</taxon>
        <taxon>Mollusca</taxon>
        <taxon>Bivalvia</taxon>
        <taxon>Autobranchia</taxon>
        <taxon>Heteroconchia</taxon>
        <taxon>Euheterodonta</taxon>
        <taxon>Imparidentia</taxon>
        <taxon>Neoheterodontei</taxon>
        <taxon>Myida</taxon>
        <taxon>Myoidea</taxon>
        <taxon>Myidae</taxon>
        <taxon>Mya</taxon>
    </lineage>
</organism>
<sequence length="149" mass="17132">MPLAAICQLLLLKQNRPRVISSALQSQGKSIYNDATSPRPPLLRAKWNETRSKSGCLIWLTKTCYPFNMVETMIKGTLCLTKWMAITNIMGKIVFHGCFWLGCPQCFSETTISPVRDMSMVDLYARTLEKKEFIEDNNYSYRSNLECEF</sequence>
<proteinExistence type="predicted"/>
<protein>
    <submittedName>
        <fullName evidence="1">Uncharacterized protein</fullName>
    </submittedName>
</protein>